<keyword evidence="3" id="KW-1185">Reference proteome</keyword>
<dbReference type="RefSeq" id="WP_167367252.1">
    <property type="nucleotide sequence ID" value="NZ_MPRK01000093.1"/>
</dbReference>
<dbReference type="AlphaFoldDB" id="A0A1T2L5L0"/>
<protein>
    <recommendedName>
        <fullName evidence="1">Glycosyltransferase 2-like domain-containing protein</fullName>
    </recommendedName>
</protein>
<dbReference type="Proteomes" id="UP000190198">
    <property type="component" value="Unassembled WGS sequence"/>
</dbReference>
<dbReference type="Gene3D" id="3.90.550.10">
    <property type="entry name" value="Spore Coat Polysaccharide Biosynthesis Protein SpsA, Chain A"/>
    <property type="match status" value="1"/>
</dbReference>
<gene>
    <name evidence="2" type="ORF">BOW52_06020</name>
</gene>
<comment type="caution">
    <text evidence="2">The sequence shown here is derived from an EMBL/GenBank/DDBJ whole genome shotgun (WGS) entry which is preliminary data.</text>
</comment>
<organism evidence="2 3">
    <name type="scientific">Solemya elarraichensis gill symbiont</name>
    <dbReference type="NCBI Taxonomy" id="1918949"/>
    <lineage>
        <taxon>Bacteria</taxon>
        <taxon>Pseudomonadati</taxon>
        <taxon>Pseudomonadota</taxon>
        <taxon>Gammaproteobacteria</taxon>
        <taxon>sulfur-oxidizing symbionts</taxon>
    </lineage>
</organism>
<dbReference type="SUPFAM" id="SSF53448">
    <property type="entry name" value="Nucleotide-diphospho-sugar transferases"/>
    <property type="match status" value="1"/>
</dbReference>
<dbReference type="InterPro" id="IPR001173">
    <property type="entry name" value="Glyco_trans_2-like"/>
</dbReference>
<reference evidence="2 3" key="1">
    <citation type="submission" date="2016-11" db="EMBL/GenBank/DDBJ databases">
        <title>Mixed transmission modes and dynamic genome evolution in an obligate animal-bacterial symbiosis.</title>
        <authorList>
            <person name="Russell S.L."/>
            <person name="Corbett-Detig R.B."/>
            <person name="Cavanaugh C.M."/>
        </authorList>
    </citation>
    <scope>NUCLEOTIDE SEQUENCE [LARGE SCALE GENOMIC DNA]</scope>
    <source>
        <strain evidence="2">Sp-SM6</strain>
    </source>
</reference>
<feature type="domain" description="Glycosyltransferase 2-like" evidence="1">
    <location>
        <begin position="2"/>
        <end position="101"/>
    </location>
</feature>
<dbReference type="PANTHER" id="PTHR22916:SF3">
    <property type="entry name" value="UDP-GLCNAC:BETAGAL BETA-1,3-N-ACETYLGLUCOSAMINYLTRANSFERASE-LIKE PROTEIN 1"/>
    <property type="match status" value="1"/>
</dbReference>
<evidence type="ECO:0000313" key="2">
    <source>
        <dbReference type="EMBL" id="OOZ40352.1"/>
    </source>
</evidence>
<dbReference type="Pfam" id="PF00535">
    <property type="entry name" value="Glycos_transf_2"/>
    <property type="match status" value="1"/>
</dbReference>
<evidence type="ECO:0000259" key="1">
    <source>
        <dbReference type="Pfam" id="PF00535"/>
    </source>
</evidence>
<dbReference type="EMBL" id="MPRK01000093">
    <property type="protein sequence ID" value="OOZ40352.1"/>
    <property type="molecule type" value="Genomic_DNA"/>
</dbReference>
<sequence length="276" mass="31079">MISDDASPDGTFDKIKERLQDYNGSHKVIVNRNPNNLGISHYNKLMALSSGELIVIAHGDDISMPDRVSTIVSAWQESGASLIASNAIHFVDPTVTNLKQAPEPWRMFDSEILPDNSLLSQAMNGRGKNITGATLAWTRDVFDIFGDFDPNRSAVTTDWILPFRAALLNGVHYIDSPLLNVRQHSDQKFRVWIAFSDNEGAQAESFFGNRLMQRHYMLETLGLAAKKRLIRKDVYEKANSLLIQAILLNTGRWSNIRNGLLNQKMRPVWTPIESDQ</sequence>
<dbReference type="GO" id="GO:0016758">
    <property type="term" value="F:hexosyltransferase activity"/>
    <property type="evidence" value="ECO:0007669"/>
    <property type="project" value="UniProtKB-ARBA"/>
</dbReference>
<dbReference type="InterPro" id="IPR029044">
    <property type="entry name" value="Nucleotide-diphossugar_trans"/>
</dbReference>
<dbReference type="PANTHER" id="PTHR22916">
    <property type="entry name" value="GLYCOSYLTRANSFERASE"/>
    <property type="match status" value="1"/>
</dbReference>
<proteinExistence type="predicted"/>
<accession>A0A1T2L5L0</accession>
<name>A0A1T2L5L0_9GAMM</name>
<evidence type="ECO:0000313" key="3">
    <source>
        <dbReference type="Proteomes" id="UP000190198"/>
    </source>
</evidence>